<evidence type="ECO:0000259" key="2">
    <source>
        <dbReference type="Pfam" id="PF07085"/>
    </source>
</evidence>
<dbReference type="eggNOG" id="COG4109">
    <property type="taxonomic scope" value="Bacteria"/>
</dbReference>
<dbReference type="Gene3D" id="3.40.1390.20">
    <property type="entry name" value="HprK N-terminal domain-like"/>
    <property type="match status" value="1"/>
</dbReference>
<sequence length="117" mass="12535">MLLSEIAMILKARFLFGRELCSKEVLNVGASDLMSDILAADSAGSLLLTGLTTQQVIRTASIAGASAIVLIRGKVPHQAIIDLAREENLPLLTTPLSMFVASGRLYMHELKGLDNGR</sequence>
<dbReference type="EMBL" id="CP001087">
    <property type="protein sequence ID" value="ACN14765.1"/>
    <property type="molecule type" value="Genomic_DNA"/>
</dbReference>
<dbReference type="STRING" id="177437.HRM2_16570"/>
<name>C0QAI0_DESAH</name>
<evidence type="ECO:0000313" key="3">
    <source>
        <dbReference type="EMBL" id="ACN14765.1"/>
    </source>
</evidence>
<dbReference type="Proteomes" id="UP000000442">
    <property type="component" value="Chromosome"/>
</dbReference>
<evidence type="ECO:0000256" key="1">
    <source>
        <dbReference type="ARBA" id="ARBA00011643"/>
    </source>
</evidence>
<accession>C0QAI0</accession>
<dbReference type="Pfam" id="PF07085">
    <property type="entry name" value="DRTGG"/>
    <property type="match status" value="1"/>
</dbReference>
<dbReference type="InterPro" id="IPR010766">
    <property type="entry name" value="DRTGG"/>
</dbReference>
<keyword evidence="4" id="KW-1185">Reference proteome</keyword>
<reference evidence="3 4" key="1">
    <citation type="journal article" date="2009" name="Environ. Microbiol.">
        <title>Genome sequence of Desulfobacterium autotrophicum HRM2, a marine sulfate reducer oxidizing organic carbon completely to carbon dioxide.</title>
        <authorList>
            <person name="Strittmatter A.W."/>
            <person name="Liesegang H."/>
            <person name="Rabus R."/>
            <person name="Decker I."/>
            <person name="Amann J."/>
            <person name="Andres S."/>
            <person name="Henne A."/>
            <person name="Fricke W.F."/>
            <person name="Martinez-Arias R."/>
            <person name="Bartels D."/>
            <person name="Goesmann A."/>
            <person name="Krause L."/>
            <person name="Puehler A."/>
            <person name="Klenk H.P."/>
            <person name="Richter M."/>
            <person name="Schuler M."/>
            <person name="Gloeckner F.O."/>
            <person name="Meyerdierks A."/>
            <person name="Gottschalk G."/>
            <person name="Amann R."/>
        </authorList>
    </citation>
    <scope>NUCLEOTIDE SEQUENCE [LARGE SCALE GENOMIC DNA]</scope>
    <source>
        <strain evidence="4">ATCC 43914 / DSM 3382 / HRM2</strain>
    </source>
</reference>
<evidence type="ECO:0000313" key="4">
    <source>
        <dbReference type="Proteomes" id="UP000000442"/>
    </source>
</evidence>
<proteinExistence type="predicted"/>
<dbReference type="SUPFAM" id="SSF75138">
    <property type="entry name" value="HprK N-terminal domain-like"/>
    <property type="match status" value="1"/>
</dbReference>
<protein>
    <recommendedName>
        <fullName evidence="2">DRTGG domain-containing protein</fullName>
    </recommendedName>
</protein>
<dbReference type="AlphaFoldDB" id="C0QAI0"/>
<dbReference type="KEGG" id="dat:HRM2_16570"/>
<feature type="domain" description="DRTGG" evidence="2">
    <location>
        <begin position="5"/>
        <end position="102"/>
    </location>
</feature>
<dbReference type="OrthoDB" id="9800390at2"/>
<dbReference type="InterPro" id="IPR028979">
    <property type="entry name" value="Ser_kin/Pase_Hpr-like_N_sf"/>
</dbReference>
<gene>
    <name evidence="3" type="ordered locus">HRM2_16570</name>
</gene>
<comment type="subunit">
    <text evidence="1">Homohexamer.</text>
</comment>
<organism evidence="3 4">
    <name type="scientific">Desulforapulum autotrophicum (strain ATCC 43914 / DSM 3382 / VKM B-1955 / HRM2)</name>
    <name type="common">Desulfobacterium autotrophicum</name>
    <dbReference type="NCBI Taxonomy" id="177437"/>
    <lineage>
        <taxon>Bacteria</taxon>
        <taxon>Pseudomonadati</taxon>
        <taxon>Thermodesulfobacteriota</taxon>
        <taxon>Desulfobacteria</taxon>
        <taxon>Desulfobacterales</taxon>
        <taxon>Desulfobacteraceae</taxon>
        <taxon>Desulforapulum</taxon>
    </lineage>
</organism>
<dbReference type="HOGENOM" id="CLU_140224_0_0_7"/>